<dbReference type="SMART" id="SM00409">
    <property type="entry name" value="IG"/>
    <property type="match status" value="5"/>
</dbReference>
<keyword evidence="13" id="KW-0675">Receptor</keyword>
<keyword evidence="12" id="KW-1015">Disulfide bond</keyword>
<evidence type="ECO:0000256" key="11">
    <source>
        <dbReference type="ARBA" id="ARBA00023136"/>
    </source>
</evidence>
<dbReference type="SMART" id="SM00408">
    <property type="entry name" value="IGc2"/>
    <property type="match status" value="5"/>
</dbReference>
<feature type="compositionally biased region" description="Polar residues" evidence="17">
    <location>
        <begin position="1161"/>
        <end position="1175"/>
    </location>
</feature>
<keyword evidence="11 18" id="KW-0472">Membrane</keyword>
<dbReference type="InterPro" id="IPR036116">
    <property type="entry name" value="FN3_sf"/>
</dbReference>
<keyword evidence="10 18" id="KW-1133">Transmembrane helix</keyword>
<dbReference type="GO" id="GO:0022603">
    <property type="term" value="P:regulation of anatomical structure morphogenesis"/>
    <property type="evidence" value="ECO:0007669"/>
    <property type="project" value="UniProtKB-ARBA"/>
</dbReference>
<dbReference type="InterPro" id="IPR036179">
    <property type="entry name" value="Ig-like_dom_sf"/>
</dbReference>
<evidence type="ECO:0000256" key="5">
    <source>
        <dbReference type="ARBA" id="ARBA00022692"/>
    </source>
</evidence>
<feature type="compositionally biased region" description="Polar residues" evidence="17">
    <location>
        <begin position="1392"/>
        <end position="1405"/>
    </location>
</feature>
<evidence type="ECO:0000256" key="4">
    <source>
        <dbReference type="ARBA" id="ARBA00022553"/>
    </source>
</evidence>
<dbReference type="SMART" id="SM00406">
    <property type="entry name" value="IGv"/>
    <property type="match status" value="3"/>
</dbReference>
<dbReference type="InterPro" id="IPR051170">
    <property type="entry name" value="Neural/epithelial_adhesion"/>
</dbReference>
<feature type="compositionally biased region" description="Low complexity" evidence="17">
    <location>
        <begin position="1430"/>
        <end position="1454"/>
    </location>
</feature>
<keyword evidence="4" id="KW-0597">Phosphoprotein</keyword>
<dbReference type="InterPro" id="IPR003961">
    <property type="entry name" value="FN3_dom"/>
</dbReference>
<feature type="compositionally biased region" description="Acidic residues" evidence="17">
    <location>
        <begin position="1232"/>
        <end position="1248"/>
    </location>
</feature>
<keyword evidence="8" id="KW-0221">Differentiation</keyword>
<dbReference type="PANTHER" id="PTHR12231">
    <property type="entry name" value="CTX-RELATED TYPE I TRANSMEMBRANE PROTEIN"/>
    <property type="match status" value="1"/>
</dbReference>
<evidence type="ECO:0000259" key="20">
    <source>
        <dbReference type="PROSITE" id="PS50853"/>
    </source>
</evidence>
<evidence type="ECO:0000313" key="22">
    <source>
        <dbReference type="RefSeq" id="XP_022433671.1"/>
    </source>
</evidence>
<keyword evidence="15" id="KW-0393">Immunoglobulin domain</keyword>
<feature type="domain" description="Fibronectin type-III" evidence="20">
    <location>
        <begin position="544"/>
        <end position="638"/>
    </location>
</feature>
<dbReference type="InterPro" id="IPR013106">
    <property type="entry name" value="Ig_V-set"/>
</dbReference>
<dbReference type="InterPro" id="IPR007110">
    <property type="entry name" value="Ig-like_dom"/>
</dbReference>
<reference evidence="22" key="1">
    <citation type="submission" date="2025-08" db="UniProtKB">
        <authorList>
            <consortium name="RefSeq"/>
        </authorList>
    </citation>
    <scope>IDENTIFICATION</scope>
    <source>
        <tissue evidence="22">Blood</tissue>
    </source>
</reference>
<dbReference type="Pfam" id="PF07679">
    <property type="entry name" value="I-set"/>
    <property type="match status" value="2"/>
</dbReference>
<dbReference type="GO" id="GO:0030154">
    <property type="term" value="P:cell differentiation"/>
    <property type="evidence" value="ECO:0007669"/>
    <property type="project" value="UniProtKB-KW"/>
</dbReference>
<dbReference type="GeneID" id="111176809"/>
<dbReference type="SUPFAM" id="SSF49265">
    <property type="entry name" value="Fibronectin type III"/>
    <property type="match status" value="2"/>
</dbReference>
<dbReference type="FunFam" id="2.60.40.10:FF:000058">
    <property type="entry name" value="roundabout homolog 2 isoform X3"/>
    <property type="match status" value="1"/>
</dbReference>
<dbReference type="SUPFAM" id="SSF48726">
    <property type="entry name" value="Immunoglobulin"/>
    <property type="match status" value="5"/>
</dbReference>
<gene>
    <name evidence="22" type="primary">ROBO2</name>
</gene>
<evidence type="ECO:0000256" key="12">
    <source>
        <dbReference type="ARBA" id="ARBA00023157"/>
    </source>
</evidence>
<dbReference type="CTD" id="6092"/>
<evidence type="ECO:0000256" key="17">
    <source>
        <dbReference type="SAM" id="MobiDB-lite"/>
    </source>
</evidence>
<keyword evidence="2" id="KW-0217">Developmental protein</keyword>
<accession>A0A2Y9NL93</accession>
<organism evidence="21 22">
    <name type="scientific">Delphinapterus leucas</name>
    <name type="common">Beluga whale</name>
    <dbReference type="NCBI Taxonomy" id="9749"/>
    <lineage>
        <taxon>Eukaryota</taxon>
        <taxon>Metazoa</taxon>
        <taxon>Chordata</taxon>
        <taxon>Craniata</taxon>
        <taxon>Vertebrata</taxon>
        <taxon>Euteleostomi</taxon>
        <taxon>Mammalia</taxon>
        <taxon>Eutheria</taxon>
        <taxon>Laurasiatheria</taxon>
        <taxon>Artiodactyla</taxon>
        <taxon>Whippomorpha</taxon>
        <taxon>Cetacea</taxon>
        <taxon>Odontoceti</taxon>
        <taxon>Monodontidae</taxon>
        <taxon>Delphinapterus</taxon>
    </lineage>
</organism>
<dbReference type="GO" id="GO:0007417">
    <property type="term" value="P:central nervous system development"/>
    <property type="evidence" value="ECO:0007669"/>
    <property type="project" value="UniProtKB-ARBA"/>
</dbReference>
<evidence type="ECO:0000256" key="3">
    <source>
        <dbReference type="ARBA" id="ARBA00022500"/>
    </source>
</evidence>
<evidence type="ECO:0000256" key="13">
    <source>
        <dbReference type="ARBA" id="ARBA00023170"/>
    </source>
</evidence>
<evidence type="ECO:0000256" key="8">
    <source>
        <dbReference type="ARBA" id="ARBA00022782"/>
    </source>
</evidence>
<keyword evidence="5 18" id="KW-0812">Transmembrane</keyword>
<dbReference type="FunFam" id="2.60.40.10:FF:000008">
    <property type="entry name" value="roundabout homolog 2 isoform X2"/>
    <property type="match status" value="2"/>
</dbReference>
<feature type="region of interest" description="Disordered" evidence="17">
    <location>
        <begin position="1052"/>
        <end position="1100"/>
    </location>
</feature>
<feature type="compositionally biased region" description="Polar residues" evidence="17">
    <location>
        <begin position="1345"/>
        <end position="1360"/>
    </location>
</feature>
<feature type="region of interest" description="Disordered" evidence="17">
    <location>
        <begin position="1230"/>
        <end position="1489"/>
    </location>
</feature>
<evidence type="ECO:0000256" key="16">
    <source>
        <dbReference type="ARBA" id="ARBA00061206"/>
    </source>
</evidence>
<evidence type="ECO:0000256" key="18">
    <source>
        <dbReference type="SAM" id="Phobius"/>
    </source>
</evidence>
<dbReference type="PANTHER" id="PTHR12231:SF242">
    <property type="entry name" value="ROUNDABOUT HOMOLOG 2"/>
    <property type="match status" value="1"/>
</dbReference>
<evidence type="ECO:0000256" key="2">
    <source>
        <dbReference type="ARBA" id="ARBA00022473"/>
    </source>
</evidence>
<keyword evidence="21" id="KW-1185">Reference proteome</keyword>
<dbReference type="FunFam" id="2.60.40.10:FF:000065">
    <property type="entry name" value="roundabout homolog 1 isoform X3"/>
    <property type="match status" value="1"/>
</dbReference>
<comment type="subcellular location">
    <subcellularLocation>
        <location evidence="1">Membrane</location>
        <topology evidence="1">Single-pass type I membrane protein</topology>
    </subcellularLocation>
</comment>
<dbReference type="FunFam" id="2.60.40.10:FF:000043">
    <property type="entry name" value="roundabout homolog 2 isoform X2"/>
    <property type="match status" value="1"/>
</dbReference>
<feature type="compositionally biased region" description="Polar residues" evidence="17">
    <location>
        <begin position="1478"/>
        <end position="1489"/>
    </location>
</feature>
<feature type="region of interest" description="Disordered" evidence="17">
    <location>
        <begin position="1144"/>
        <end position="1176"/>
    </location>
</feature>
<dbReference type="CDD" id="cd07693">
    <property type="entry name" value="IgC_1_Robo"/>
    <property type="match status" value="1"/>
</dbReference>
<feature type="domain" description="Ig-like" evidence="19">
    <location>
        <begin position="334"/>
        <end position="429"/>
    </location>
</feature>
<dbReference type="GO" id="GO:0006935">
    <property type="term" value="P:chemotaxis"/>
    <property type="evidence" value="ECO:0007669"/>
    <property type="project" value="UniProtKB-KW"/>
</dbReference>
<dbReference type="FunFam" id="2.60.40.10:FF:000053">
    <property type="entry name" value="Roundabout guidance receptor 1"/>
    <property type="match status" value="1"/>
</dbReference>
<feature type="domain" description="Fibronectin type-III" evidence="20">
    <location>
        <begin position="657"/>
        <end position="755"/>
    </location>
</feature>
<evidence type="ECO:0000313" key="21">
    <source>
        <dbReference type="Proteomes" id="UP000248483"/>
    </source>
</evidence>
<dbReference type="FunFam" id="2.60.40.10:FF:000055">
    <property type="entry name" value="roundabout homolog 1 isoform X2"/>
    <property type="match status" value="1"/>
</dbReference>
<dbReference type="Proteomes" id="UP000248483">
    <property type="component" value="Unplaced"/>
</dbReference>
<dbReference type="InterPro" id="IPR003599">
    <property type="entry name" value="Ig_sub"/>
</dbReference>
<feature type="domain" description="Ig-like" evidence="19">
    <location>
        <begin position="437"/>
        <end position="524"/>
    </location>
</feature>
<feature type="transmembrane region" description="Helical" evidence="18">
    <location>
        <begin position="880"/>
        <end position="902"/>
    </location>
</feature>
<keyword evidence="7" id="KW-0677">Repeat</keyword>
<feature type="compositionally biased region" description="Low complexity" evidence="17">
    <location>
        <begin position="1078"/>
        <end position="1087"/>
    </location>
</feature>
<feature type="domain" description="Ig-like" evidence="19">
    <location>
        <begin position="47"/>
        <end position="143"/>
    </location>
</feature>
<dbReference type="InterPro" id="IPR003598">
    <property type="entry name" value="Ig_sub2"/>
</dbReference>
<feature type="compositionally biased region" description="Polar residues" evidence="17">
    <location>
        <begin position="1260"/>
        <end position="1305"/>
    </location>
</feature>
<evidence type="ECO:0000256" key="6">
    <source>
        <dbReference type="ARBA" id="ARBA00022729"/>
    </source>
</evidence>
<evidence type="ECO:0000256" key="9">
    <source>
        <dbReference type="ARBA" id="ARBA00022902"/>
    </source>
</evidence>
<keyword evidence="9" id="KW-0524">Neurogenesis</keyword>
<feature type="domain" description="Ig-like" evidence="19">
    <location>
        <begin position="241"/>
        <end position="325"/>
    </location>
</feature>
<name>A0A2Y9NL93_DELLE</name>
<feature type="domain" description="Ig-like" evidence="19">
    <location>
        <begin position="149"/>
        <end position="236"/>
    </location>
</feature>
<keyword evidence="6" id="KW-0732">Signal</keyword>
<evidence type="ECO:0000256" key="7">
    <source>
        <dbReference type="ARBA" id="ARBA00022737"/>
    </source>
</evidence>
<dbReference type="PROSITE" id="PS50853">
    <property type="entry name" value="FN3"/>
    <property type="match status" value="3"/>
</dbReference>
<protein>
    <submittedName>
        <fullName evidence="22">Roundabout homolog 2 isoform X4</fullName>
    </submittedName>
</protein>
<dbReference type="InterPro" id="IPR013098">
    <property type="entry name" value="Ig_I-set"/>
</dbReference>
<dbReference type="RefSeq" id="XP_022433671.1">
    <property type="nucleotide sequence ID" value="XM_022577963.2"/>
</dbReference>
<dbReference type="CDD" id="cd05726">
    <property type="entry name" value="IgI_4_Robo"/>
    <property type="match status" value="1"/>
</dbReference>
<dbReference type="InterPro" id="IPR013783">
    <property type="entry name" value="Ig-like_fold"/>
</dbReference>
<evidence type="ECO:0000256" key="15">
    <source>
        <dbReference type="ARBA" id="ARBA00023319"/>
    </source>
</evidence>
<dbReference type="CDD" id="cd00063">
    <property type="entry name" value="FN3"/>
    <property type="match status" value="3"/>
</dbReference>
<keyword evidence="14" id="KW-0325">Glycoprotein</keyword>
<evidence type="ECO:0000259" key="19">
    <source>
        <dbReference type="PROSITE" id="PS50835"/>
    </source>
</evidence>
<feature type="transmembrane region" description="Helical" evidence="18">
    <location>
        <begin position="12"/>
        <end position="29"/>
    </location>
</feature>
<dbReference type="Gene3D" id="2.60.40.10">
    <property type="entry name" value="Immunoglobulins"/>
    <property type="match status" value="8"/>
</dbReference>
<proteinExistence type="inferred from homology"/>
<dbReference type="FunFam" id="2.60.40.10:FF:000026">
    <property type="entry name" value="roundabout homolog 2 isoform X1"/>
    <property type="match status" value="1"/>
</dbReference>
<dbReference type="Pfam" id="PF00041">
    <property type="entry name" value="fn3"/>
    <property type="match status" value="3"/>
</dbReference>
<sequence>MARRQGDVTRRMWTWTPGLLMMIVILWSQQGNGQGQGSRLRQEDFPPRIVEHPSDVIVSKGEPTTLNCKAEGRPTPTIEWYKDGERVETDKDDPRSHRMLLPSGSLFFLRIVHGRRSKPDEGSYVCVARNYLGEAVSRNASLEVALLRDDFRQNPTDVVVAAGEPAILECQPPRGHPEPTIYWKKDKIRIDDKEERISIRGGKLMISNTRKSDAGMYTCVGTNMVGERDSDPAELTVFERPAFLRRPINQVVLEEEAVEFRCQVQGDPQPTVRWKKDDADLPRGRYDIKDDYTLRIKKAMSTDEGTYMCIAENRVGKVEASATLTVRARPVAPPQFVVRPRDQIVAQGRTVTFPCETKGNPQPAVFWQKEGSQNLLFPNQPQQANSRCSVSPAGDLTITDTQRSDAGYYICQALTVAGSILAKAQLEVTDVLTDRPPPIILQGPANQTLAVDGTALLKCKATGDPLPVISWLKEGFTFLGRDPRATIQEQGTLQIKNLRISDTGTYTCVATSSSGETSWSAVLDVTESGATISKNYDFNDLPGPPSKPQVTDVTKNSVTLSWQPGTPGTLPASAYIIEAFSQSVSNSWQTVANHVKTTLYTVRGLRPNTIYLFMVRAINPQGLSDPSAMSDPVRTQDISPPAQGVDHRQVQKELGDVLVHLHTPVVLTPTTVQVTWTVDRQPQFIQGYRVMYRQTSGLQATSTWQNLDAKVPTERSAVLVNLKKGVTYEIKVRPYFNEFQGMDSESKTVRTTEEAPSAPPQSVTVLTVGSHNSTSISVSWDPPPPDHQNGIIQEYKIWCLGNETRFHINKTVDAAIRSVIIGGLFPGIQYRVEVAASTSAGVGVKSEPQPIIIGGRNEVVITENNNSITEQITDVVKQPAFIAGIGGACWVILMGFSIWLYWRRKKRKGLSNYAVTFQRGDGGLMSNGSRPGLLNAGDPSYPWLADSWPATSLPVNNSNSGPNEIANFGRGDVLPPVPGQGDKTATMLSDGAIYSSIDFTTKTTYNSSSQITQATPYATTQILHSNSIHELAVDLPDPQWKSSIQQKTDLMGFGYSLPDQNKGNNGGKGGKKKKNKNSSKAQKNNGSTWANVPLPPPPVQPLPGTELEHYAVELQENGYDSDSWCPPLPVQTYLHQGMEDELEEDDDRVPTPPVRGVASSPAISFGQQSTATLTPSPREEMQPMLQAHLDELTRAYQFDIAKQTWHVQSNNQPPQPPVPPLGYVSGALISDLETDVPDDDADDEEEALEIPRPLRALEQTPGSSTDNLDSSVTGKAFTSSQRPRPTSPFSTDSNTSAAMSQSQRPRPTKKHKGGRVDPQPALPHRREGMTDDLPPPPDPPPGQGLRQQIGLSQHAGNVENSTERKGSSLERQQASNLEDTKSSLDCPAKTSLEWQRQTQEWINSTERQEDIRKALHKQGVGPEETLVPYSKPSFPSPGGHSSSGTASSKGSTGPRKAEALRGSHQRNASDLLDIGYMGSNSQGQFTGEL</sequence>
<evidence type="ECO:0000256" key="10">
    <source>
        <dbReference type="ARBA" id="ARBA00022989"/>
    </source>
</evidence>
<dbReference type="CDD" id="cd20952">
    <property type="entry name" value="IgI_5_Robo"/>
    <property type="match status" value="1"/>
</dbReference>
<feature type="compositionally biased region" description="Pro residues" evidence="17">
    <location>
        <begin position="1333"/>
        <end position="1342"/>
    </location>
</feature>
<dbReference type="PROSITE" id="PS50835">
    <property type="entry name" value="IG_LIKE"/>
    <property type="match status" value="5"/>
</dbReference>
<dbReference type="Pfam" id="PF13927">
    <property type="entry name" value="Ig_3"/>
    <property type="match status" value="3"/>
</dbReference>
<feature type="domain" description="Fibronectin type-III" evidence="20">
    <location>
        <begin position="759"/>
        <end position="856"/>
    </location>
</feature>
<evidence type="ECO:0000256" key="14">
    <source>
        <dbReference type="ARBA" id="ARBA00023180"/>
    </source>
</evidence>
<dbReference type="GO" id="GO:0051239">
    <property type="term" value="P:regulation of multicellular organismal process"/>
    <property type="evidence" value="ECO:0007669"/>
    <property type="project" value="UniProtKB-ARBA"/>
</dbReference>
<comment type="similarity">
    <text evidence="16">Belongs to the immunoglobulin superfamily. ROBO family.</text>
</comment>
<dbReference type="SMART" id="SM00060">
    <property type="entry name" value="FN3"/>
    <property type="match status" value="3"/>
</dbReference>
<dbReference type="GO" id="GO:0016020">
    <property type="term" value="C:membrane"/>
    <property type="evidence" value="ECO:0007669"/>
    <property type="project" value="UniProtKB-SubCell"/>
</dbReference>
<evidence type="ECO:0000256" key="1">
    <source>
        <dbReference type="ARBA" id="ARBA00004479"/>
    </source>
</evidence>
<keyword evidence="3" id="KW-0145">Chemotaxis</keyword>